<dbReference type="PROSITE" id="PS50088">
    <property type="entry name" value="ANK_REPEAT"/>
    <property type="match status" value="1"/>
</dbReference>
<feature type="region of interest" description="Disordered" evidence="3">
    <location>
        <begin position="1000"/>
        <end position="1026"/>
    </location>
</feature>
<dbReference type="SUPFAM" id="SSF48350">
    <property type="entry name" value="GTPase activation domain, GAP"/>
    <property type="match status" value="1"/>
</dbReference>
<dbReference type="CDD" id="cd00180">
    <property type="entry name" value="PKc"/>
    <property type="match status" value="1"/>
</dbReference>
<evidence type="ECO:0000256" key="2">
    <source>
        <dbReference type="PROSITE-ProRule" id="PRU00023"/>
    </source>
</evidence>
<dbReference type="Proteomes" id="UP000324767">
    <property type="component" value="Unassembled WGS sequence"/>
</dbReference>
<dbReference type="InterPro" id="IPR000719">
    <property type="entry name" value="Prot_kinase_dom"/>
</dbReference>
<feature type="compositionally biased region" description="Basic and acidic residues" evidence="3">
    <location>
        <begin position="1133"/>
        <end position="1147"/>
    </location>
</feature>
<dbReference type="PROSITE" id="PS50011">
    <property type="entry name" value="PROTEIN_KINASE_DOM"/>
    <property type="match status" value="1"/>
</dbReference>
<dbReference type="SMART" id="SM00220">
    <property type="entry name" value="S_TKc"/>
    <property type="match status" value="1"/>
</dbReference>
<dbReference type="Pfam" id="PF13637">
    <property type="entry name" value="Ank_4"/>
    <property type="match status" value="1"/>
</dbReference>
<dbReference type="InterPro" id="IPR002110">
    <property type="entry name" value="Ankyrin_rpt"/>
</dbReference>
<organism evidence="6 7">
    <name type="scientific">Lasallia pustulata</name>
    <dbReference type="NCBI Taxonomy" id="136370"/>
    <lineage>
        <taxon>Eukaryota</taxon>
        <taxon>Fungi</taxon>
        <taxon>Dikarya</taxon>
        <taxon>Ascomycota</taxon>
        <taxon>Pezizomycotina</taxon>
        <taxon>Lecanoromycetes</taxon>
        <taxon>OSLEUM clade</taxon>
        <taxon>Umbilicariomycetidae</taxon>
        <taxon>Umbilicariales</taxon>
        <taxon>Umbilicariaceae</taxon>
        <taxon>Lasallia</taxon>
    </lineage>
</organism>
<evidence type="ECO:0000259" key="4">
    <source>
        <dbReference type="PROSITE" id="PS50011"/>
    </source>
</evidence>
<dbReference type="PANTHER" id="PTHR15228">
    <property type="entry name" value="SPERMATHECAL PHYSIOLOGY VARIANT"/>
    <property type="match status" value="1"/>
</dbReference>
<dbReference type="PROSITE" id="PS00108">
    <property type="entry name" value="PROTEIN_KINASE_ST"/>
    <property type="match status" value="1"/>
</dbReference>
<dbReference type="OrthoDB" id="4062651at2759"/>
<dbReference type="InterPro" id="IPR008936">
    <property type="entry name" value="Rho_GTPase_activation_prot"/>
</dbReference>
<dbReference type="SUPFAM" id="SSF48403">
    <property type="entry name" value="Ankyrin repeat"/>
    <property type="match status" value="1"/>
</dbReference>
<dbReference type="Gene3D" id="1.10.510.10">
    <property type="entry name" value="Transferase(Phosphotransferase) domain 1"/>
    <property type="match status" value="1"/>
</dbReference>
<dbReference type="EMBL" id="VXIT01000005">
    <property type="protein sequence ID" value="KAA6412853.1"/>
    <property type="molecule type" value="Genomic_DNA"/>
</dbReference>
<dbReference type="Gene3D" id="1.25.40.20">
    <property type="entry name" value="Ankyrin repeat-containing domain"/>
    <property type="match status" value="1"/>
</dbReference>
<feature type="domain" description="Protein kinase" evidence="4">
    <location>
        <begin position="137"/>
        <end position="420"/>
    </location>
</feature>
<dbReference type="GO" id="GO:0005938">
    <property type="term" value="C:cell cortex"/>
    <property type="evidence" value="ECO:0007669"/>
    <property type="project" value="TreeGrafter"/>
</dbReference>
<dbReference type="AlphaFoldDB" id="A0A5M8PVX8"/>
<feature type="compositionally biased region" description="Polar residues" evidence="3">
    <location>
        <begin position="472"/>
        <end position="482"/>
    </location>
</feature>
<keyword evidence="1" id="KW-0343">GTPase activation</keyword>
<dbReference type="PROSITE" id="PS50238">
    <property type="entry name" value="RHOGAP"/>
    <property type="match status" value="1"/>
</dbReference>
<dbReference type="InterPro" id="IPR036770">
    <property type="entry name" value="Ankyrin_rpt-contain_sf"/>
</dbReference>
<dbReference type="PANTHER" id="PTHR15228:SF25">
    <property type="entry name" value="F-BAR DOMAIN-CONTAINING PROTEIN"/>
    <property type="match status" value="1"/>
</dbReference>
<feature type="region of interest" description="Disordered" evidence="3">
    <location>
        <begin position="1126"/>
        <end position="1155"/>
    </location>
</feature>
<dbReference type="Gene3D" id="1.10.555.10">
    <property type="entry name" value="Rho GTPase activation protein"/>
    <property type="match status" value="1"/>
</dbReference>
<dbReference type="SMART" id="SM00248">
    <property type="entry name" value="ANK"/>
    <property type="match status" value="1"/>
</dbReference>
<dbReference type="SUPFAM" id="SSF56112">
    <property type="entry name" value="Protein kinase-like (PK-like)"/>
    <property type="match status" value="1"/>
</dbReference>
<evidence type="ECO:0000256" key="3">
    <source>
        <dbReference type="SAM" id="MobiDB-lite"/>
    </source>
</evidence>
<dbReference type="PROSITE" id="PS50297">
    <property type="entry name" value="ANK_REP_REGION"/>
    <property type="match status" value="1"/>
</dbReference>
<dbReference type="GO" id="GO:0005096">
    <property type="term" value="F:GTPase activator activity"/>
    <property type="evidence" value="ECO:0007669"/>
    <property type="project" value="UniProtKB-KW"/>
</dbReference>
<evidence type="ECO:0000256" key="1">
    <source>
        <dbReference type="ARBA" id="ARBA00022468"/>
    </source>
</evidence>
<feature type="compositionally biased region" description="Polar residues" evidence="3">
    <location>
        <begin position="529"/>
        <end position="538"/>
    </location>
</feature>
<feature type="domain" description="Rho-GAP" evidence="5">
    <location>
        <begin position="776"/>
        <end position="981"/>
    </location>
</feature>
<dbReference type="InterPro" id="IPR008271">
    <property type="entry name" value="Ser/Thr_kinase_AS"/>
</dbReference>
<evidence type="ECO:0000313" key="7">
    <source>
        <dbReference type="Proteomes" id="UP000324767"/>
    </source>
</evidence>
<keyword evidence="2" id="KW-0040">ANK repeat</keyword>
<dbReference type="Pfam" id="PF00620">
    <property type="entry name" value="RhoGAP"/>
    <property type="match status" value="1"/>
</dbReference>
<comment type="caution">
    <text evidence="6">The sequence shown here is derived from an EMBL/GenBank/DDBJ whole genome shotgun (WGS) entry which is preliminary data.</text>
</comment>
<feature type="compositionally biased region" description="Polar residues" evidence="3">
    <location>
        <begin position="1000"/>
        <end position="1009"/>
    </location>
</feature>
<feature type="region of interest" description="Disordered" evidence="3">
    <location>
        <begin position="599"/>
        <end position="626"/>
    </location>
</feature>
<dbReference type="GO" id="GO:0007165">
    <property type="term" value="P:signal transduction"/>
    <property type="evidence" value="ECO:0007669"/>
    <property type="project" value="InterPro"/>
</dbReference>
<dbReference type="Pfam" id="PF00069">
    <property type="entry name" value="Pkinase"/>
    <property type="match status" value="1"/>
</dbReference>
<evidence type="ECO:0000259" key="5">
    <source>
        <dbReference type="PROSITE" id="PS50238"/>
    </source>
</evidence>
<feature type="region of interest" description="Disordered" evidence="3">
    <location>
        <begin position="699"/>
        <end position="726"/>
    </location>
</feature>
<dbReference type="Gene3D" id="3.30.200.20">
    <property type="entry name" value="Phosphorylase Kinase, domain 1"/>
    <property type="match status" value="1"/>
</dbReference>
<feature type="region of interest" description="Disordered" evidence="3">
    <location>
        <begin position="434"/>
        <end position="482"/>
    </location>
</feature>
<feature type="compositionally biased region" description="Basic and acidic residues" evidence="3">
    <location>
        <begin position="451"/>
        <end position="469"/>
    </location>
</feature>
<feature type="region of interest" description="Disordered" evidence="3">
    <location>
        <begin position="509"/>
        <end position="538"/>
    </location>
</feature>
<protein>
    <submittedName>
        <fullName evidence="6">Rho GTPase activator (Sac7)</fullName>
    </submittedName>
</protein>
<dbReference type="GO" id="GO:0060237">
    <property type="term" value="P:regulation of fungal-type cell wall organization"/>
    <property type="evidence" value="ECO:0007669"/>
    <property type="project" value="TreeGrafter"/>
</dbReference>
<reference evidence="6 7" key="1">
    <citation type="submission" date="2019-09" db="EMBL/GenBank/DDBJ databases">
        <title>The hologenome of the rock-dwelling lichen Lasallia pustulata.</title>
        <authorList>
            <person name="Greshake Tzovaras B."/>
            <person name="Segers F."/>
            <person name="Bicker A."/>
            <person name="Dal Grande F."/>
            <person name="Otte J."/>
            <person name="Hankeln T."/>
            <person name="Schmitt I."/>
            <person name="Ebersberger I."/>
        </authorList>
    </citation>
    <scope>NUCLEOTIDE SEQUENCE [LARGE SCALE GENOMIC DNA]</scope>
    <source>
        <strain evidence="6">A1-1</strain>
    </source>
</reference>
<dbReference type="GO" id="GO:0004672">
    <property type="term" value="F:protein kinase activity"/>
    <property type="evidence" value="ECO:0007669"/>
    <property type="project" value="InterPro"/>
</dbReference>
<dbReference type="InterPro" id="IPR011009">
    <property type="entry name" value="Kinase-like_dom_sf"/>
</dbReference>
<dbReference type="InterPro" id="IPR000198">
    <property type="entry name" value="RhoGAP_dom"/>
</dbReference>
<accession>A0A5M8PVX8</accession>
<dbReference type="GO" id="GO:0005524">
    <property type="term" value="F:ATP binding"/>
    <property type="evidence" value="ECO:0007669"/>
    <property type="project" value="InterPro"/>
</dbReference>
<evidence type="ECO:0000313" key="6">
    <source>
        <dbReference type="EMBL" id="KAA6412853.1"/>
    </source>
</evidence>
<dbReference type="InterPro" id="IPR051025">
    <property type="entry name" value="RhoGAP"/>
</dbReference>
<gene>
    <name evidence="6" type="ORF">FRX48_03846</name>
</gene>
<proteinExistence type="predicted"/>
<sequence>MAATLISAEDFEVAMAKLFSSVEPFASKPKQFSDADIDSIAKLLARRGKVKWSLRPRTFAVLRVVNRLDIMDEFVSDGLFDIAFPYTLKRIPSAIVNPTTRHKFLQVQHVVFTKATDLENGGRHRHLGTPEDVDAHFETLRRLGKGAFGVVDHVRSKLSQEEYARKRVYRAAAFWKDKDAIQMFENELSNLKRLEHDHLVKFVGSYTDSRYIGLLISPVADCDLKAFLTRDPFPEYDLLLMRDFIGCLCSAVNYLHENKCRHKDIKPGNILIKGQSVLLTDFGLARDFSDRSGSTTVGRSGPYTPGYASPEVVASEPRNTPSDIWSLGCVYLDIATVLKGETLRKRATFFESTGTGGSNPCKNQYALQEWLTRLESDVDNQPLKWIRLMVCEDPIQRITASSLLEMILDYSNPDSGHNYYGPCCFGGGSEADSQSYKGSSFAEENEEHEEEKEREVKGGTDAKDSDNASHEIGSSSSEVRTDKTVVSMQQAAESGAAVLLKEASKDMGMIDSKGSGVPKDVEMSPEPPVNNNLEHSSTSSSILDLPVTLSSEQLNAALSRRRFNSMGAGEYRNDSRDVAARFRDAGKAKEFRPDLRHYQFGTEEAVGEDEVSESSSAEDRSRPKSLTGRNINTLVIHESQGTKRPLLPHLLLPRFSCNFGDDKGSEIVRHSQATAPDANSEIPSPAILENLQTQYGCVKTPQTSSDESSDGVDGSSESNLASLETSLPSKRDLASWRNTFKRNTKKEEDKGKLSYGPHGVFGVPLHESIMYANLSVSLTNEPGETIIYGYIPLVVAKCGVFLKEKATDVKDVFRLSGSAGRVKQLQAQLDSPRCCYGKGVDWTAYTVHDAANVLLHYLNQLPQPVVPLSYYDRFQEPLKVHQPTEVQALDVEDFDVGKAITTYQRLITEMPPLYRYLLLYILDLLGVFASKSDLNHMTSAKLAAVFQLGMISYPCHNMSPQECRLSQDVLRFLIENRDNFSITMSGAIGADEKIANEVQRGSQHGSRVSSGEHLGPRTEGSEIGSTSTDIAPFIVPQSSDTVLSKSLNDAFLSGVHGDLPLMKDLLAQGAYLECQDEIGRTALHLAAASGNREVVQWLLDQGANPASSERFGITVRNAAAPAVKDLLQPPQADLHKSSSRKSGEKGLKRLFSRRS</sequence>
<dbReference type="SMART" id="SM00324">
    <property type="entry name" value="RhoGAP"/>
    <property type="match status" value="1"/>
</dbReference>
<name>A0A5M8PVX8_9LECA</name>
<feature type="repeat" description="ANK" evidence="2">
    <location>
        <begin position="1078"/>
        <end position="1110"/>
    </location>
</feature>